<evidence type="ECO:0000313" key="3">
    <source>
        <dbReference type="Proteomes" id="UP000198876"/>
    </source>
</evidence>
<accession>A0A1I2UPV3</accession>
<evidence type="ECO:0000313" key="2">
    <source>
        <dbReference type="EMBL" id="SFG79113.1"/>
    </source>
</evidence>
<sequence>MNRRALLLSLGSVAFAGCTAGDGPSGTGAESTTAASSPETTTADPNAPAVPDVGVPPNEASGPPWDDDVTRVVSWTEATEETPIRLTPARSRGPLPTAGFEFALRNDTDARFAFNDYGWSVWKRVDGEWFHVEPRYWPEPLRYLGPGESHAWTLTVDNDRLDGTPLSPVEGRRSVTLVGLGGGTYAFTVDGWFESEDYENGVGFAARFELDGDPVELTPTDEVTETTRDGDTVVVATDADSGSDAQTVAFVVRRADGESGDGGDDVRRILTEQALRDRTLRNTLPFFEAGVETVRLEGRASSAPAFGVSDGGRIEYEGDRYLITTEKIETAGPEADG</sequence>
<dbReference type="EMBL" id="FOOQ01000004">
    <property type="protein sequence ID" value="SFG79113.1"/>
    <property type="molecule type" value="Genomic_DNA"/>
</dbReference>
<feature type="compositionally biased region" description="Low complexity" evidence="1">
    <location>
        <begin position="27"/>
        <end position="43"/>
    </location>
</feature>
<reference evidence="3" key="1">
    <citation type="submission" date="2016-10" db="EMBL/GenBank/DDBJ databases">
        <authorList>
            <person name="Varghese N."/>
            <person name="Submissions S."/>
        </authorList>
    </citation>
    <scope>NUCLEOTIDE SEQUENCE [LARGE SCALE GENOMIC DNA]</scope>
    <source>
        <strain evidence="3">CGMCC 1.7739</strain>
    </source>
</reference>
<gene>
    <name evidence="2" type="ORF">SAMN04488063_2954</name>
</gene>
<name>A0A1I2UPV3_9EURY</name>
<dbReference type="AlphaFoldDB" id="A0A1I2UPV3"/>
<keyword evidence="3" id="KW-1185">Reference proteome</keyword>
<organism evidence="2 3">
    <name type="scientific">Halopelagius inordinatus</name>
    <dbReference type="NCBI Taxonomy" id="553467"/>
    <lineage>
        <taxon>Archaea</taxon>
        <taxon>Methanobacteriati</taxon>
        <taxon>Methanobacteriota</taxon>
        <taxon>Stenosarchaea group</taxon>
        <taxon>Halobacteria</taxon>
        <taxon>Halobacteriales</taxon>
        <taxon>Haloferacaceae</taxon>
    </lineage>
</organism>
<dbReference type="PROSITE" id="PS51257">
    <property type="entry name" value="PROKAR_LIPOPROTEIN"/>
    <property type="match status" value="1"/>
</dbReference>
<feature type="region of interest" description="Disordered" evidence="1">
    <location>
        <begin position="21"/>
        <end position="67"/>
    </location>
</feature>
<proteinExistence type="predicted"/>
<dbReference type="OrthoDB" id="201863at2157"/>
<dbReference type="RefSeq" id="WP_092893327.1">
    <property type="nucleotide sequence ID" value="NZ_FOOQ01000004.1"/>
</dbReference>
<dbReference type="Proteomes" id="UP000198876">
    <property type="component" value="Unassembled WGS sequence"/>
</dbReference>
<evidence type="ECO:0000256" key="1">
    <source>
        <dbReference type="SAM" id="MobiDB-lite"/>
    </source>
</evidence>
<protein>
    <submittedName>
        <fullName evidence="2">Uncharacterized protein</fullName>
    </submittedName>
</protein>
<dbReference type="STRING" id="553467.SAMN04488063_2954"/>